<sequence>MIRQPACVWVFLVASLLTIGTLGQTVPVYLPGYRDTDWEALRGSIITQDQSATAYTVFCAEAAPRCQIEGDIAFVFTEGPATLSYSGSASGEIIADLHCNLAGRTAATCTGSSSFGPNFHEGSVRGPTHTVWTSTFTGSQVAWGALTLTTPGPAPGTTDIDATAAATATDQDTDAGVPSAPAASGAGKTRWPAALGIMTAVLLVV</sequence>
<protein>
    <submittedName>
        <fullName evidence="3">Uncharacterized protein</fullName>
    </submittedName>
</protein>
<dbReference type="Proteomes" id="UP001239445">
    <property type="component" value="Unassembled WGS sequence"/>
</dbReference>
<dbReference type="AlphaFoldDB" id="A0AAJ0B5W8"/>
<evidence type="ECO:0000256" key="2">
    <source>
        <dbReference type="SAM" id="SignalP"/>
    </source>
</evidence>
<feature type="signal peptide" evidence="2">
    <location>
        <begin position="1"/>
        <end position="23"/>
    </location>
</feature>
<feature type="region of interest" description="Disordered" evidence="1">
    <location>
        <begin position="167"/>
        <end position="187"/>
    </location>
</feature>
<accession>A0AAJ0B5W8</accession>
<dbReference type="PANTHER" id="PTHR40640:SF1">
    <property type="entry name" value="ANCHORED GLYCOPROTEIN, PUTATIVE (AFU_ORTHOLOGUE AFUA_8G04860)-RELATED"/>
    <property type="match status" value="1"/>
</dbReference>
<evidence type="ECO:0000313" key="3">
    <source>
        <dbReference type="EMBL" id="KAK1752117.1"/>
    </source>
</evidence>
<dbReference type="PANTHER" id="PTHR40640">
    <property type="entry name" value="ANCHORED GLYCOPROTEIN, PUTATIVE (AFU_ORTHOLOGUE AFUA_8G04860)-RELATED"/>
    <property type="match status" value="1"/>
</dbReference>
<dbReference type="EMBL" id="MU839840">
    <property type="protein sequence ID" value="KAK1752117.1"/>
    <property type="molecule type" value="Genomic_DNA"/>
</dbReference>
<organism evidence="3 4">
    <name type="scientific">Echria macrotheca</name>
    <dbReference type="NCBI Taxonomy" id="438768"/>
    <lineage>
        <taxon>Eukaryota</taxon>
        <taxon>Fungi</taxon>
        <taxon>Dikarya</taxon>
        <taxon>Ascomycota</taxon>
        <taxon>Pezizomycotina</taxon>
        <taxon>Sordariomycetes</taxon>
        <taxon>Sordariomycetidae</taxon>
        <taxon>Sordariales</taxon>
        <taxon>Schizotheciaceae</taxon>
        <taxon>Echria</taxon>
    </lineage>
</organism>
<feature type="chain" id="PRO_5042501260" evidence="2">
    <location>
        <begin position="24"/>
        <end position="205"/>
    </location>
</feature>
<proteinExistence type="predicted"/>
<gene>
    <name evidence="3" type="ORF">QBC47DRAFT_66369</name>
</gene>
<comment type="caution">
    <text evidence="3">The sequence shown here is derived from an EMBL/GenBank/DDBJ whole genome shotgun (WGS) entry which is preliminary data.</text>
</comment>
<evidence type="ECO:0000256" key="1">
    <source>
        <dbReference type="SAM" id="MobiDB-lite"/>
    </source>
</evidence>
<keyword evidence="4" id="KW-1185">Reference proteome</keyword>
<keyword evidence="2" id="KW-0732">Signal</keyword>
<evidence type="ECO:0000313" key="4">
    <source>
        <dbReference type="Proteomes" id="UP001239445"/>
    </source>
</evidence>
<name>A0AAJ0B5W8_9PEZI</name>
<reference evidence="3" key="1">
    <citation type="submission" date="2023-06" db="EMBL/GenBank/DDBJ databases">
        <title>Genome-scale phylogeny and comparative genomics of the fungal order Sordariales.</title>
        <authorList>
            <consortium name="Lawrence Berkeley National Laboratory"/>
            <person name="Hensen N."/>
            <person name="Bonometti L."/>
            <person name="Westerberg I."/>
            <person name="Brannstrom I.O."/>
            <person name="Guillou S."/>
            <person name="Cros-Aarteil S."/>
            <person name="Calhoun S."/>
            <person name="Haridas S."/>
            <person name="Kuo A."/>
            <person name="Mondo S."/>
            <person name="Pangilinan J."/>
            <person name="Riley R."/>
            <person name="Labutti K."/>
            <person name="Andreopoulos B."/>
            <person name="Lipzen A."/>
            <person name="Chen C."/>
            <person name="Yanf M."/>
            <person name="Daum C."/>
            <person name="Ng V."/>
            <person name="Clum A."/>
            <person name="Steindorff A."/>
            <person name="Ohm R."/>
            <person name="Martin F."/>
            <person name="Silar P."/>
            <person name="Natvig D."/>
            <person name="Lalanne C."/>
            <person name="Gautier V."/>
            <person name="Ament-Velasquez S.L."/>
            <person name="Kruys A."/>
            <person name="Hutchinson M.I."/>
            <person name="Powell A.J."/>
            <person name="Barry K."/>
            <person name="Miller A.N."/>
            <person name="Grigoriev I.V."/>
            <person name="Debuchy R."/>
            <person name="Gladieux P."/>
            <person name="Thoren M.H."/>
            <person name="Johannesson H."/>
        </authorList>
    </citation>
    <scope>NUCLEOTIDE SEQUENCE</scope>
    <source>
        <strain evidence="3">PSN4</strain>
    </source>
</reference>